<organism evidence="1 2">
    <name type="scientific">Evansella vedderi</name>
    <dbReference type="NCBI Taxonomy" id="38282"/>
    <lineage>
        <taxon>Bacteria</taxon>
        <taxon>Bacillati</taxon>
        <taxon>Bacillota</taxon>
        <taxon>Bacilli</taxon>
        <taxon>Bacillales</taxon>
        <taxon>Bacillaceae</taxon>
        <taxon>Evansella</taxon>
    </lineage>
</organism>
<gene>
    <name evidence="1" type="ORF">J2S74_003920</name>
</gene>
<evidence type="ECO:0000313" key="2">
    <source>
        <dbReference type="Proteomes" id="UP001230005"/>
    </source>
</evidence>
<sequence length="59" mass="7188">MNKVVVESSEKPYSRINDMECYMEYLEKKMNRVYYENTFDSKIAQLEKDLKERKITAEK</sequence>
<dbReference type="Proteomes" id="UP001230005">
    <property type="component" value="Unassembled WGS sequence"/>
</dbReference>
<protein>
    <submittedName>
        <fullName evidence="1">Uncharacterized protein</fullName>
    </submittedName>
</protein>
<accession>A0ABT9ZZ30</accession>
<dbReference type="RefSeq" id="WP_307328718.1">
    <property type="nucleotide sequence ID" value="NZ_JAUSUG010000017.1"/>
</dbReference>
<name>A0ABT9ZZ30_9BACI</name>
<evidence type="ECO:0000313" key="1">
    <source>
        <dbReference type="EMBL" id="MDQ0256500.1"/>
    </source>
</evidence>
<keyword evidence="2" id="KW-1185">Reference proteome</keyword>
<comment type="caution">
    <text evidence="1">The sequence shown here is derived from an EMBL/GenBank/DDBJ whole genome shotgun (WGS) entry which is preliminary data.</text>
</comment>
<reference evidence="1 2" key="1">
    <citation type="submission" date="2023-07" db="EMBL/GenBank/DDBJ databases">
        <title>Genomic Encyclopedia of Type Strains, Phase IV (KMG-IV): sequencing the most valuable type-strain genomes for metagenomic binning, comparative biology and taxonomic classification.</title>
        <authorList>
            <person name="Goeker M."/>
        </authorList>
    </citation>
    <scope>NUCLEOTIDE SEQUENCE [LARGE SCALE GENOMIC DNA]</scope>
    <source>
        <strain evidence="1 2">DSM 9768</strain>
    </source>
</reference>
<proteinExistence type="predicted"/>
<dbReference type="EMBL" id="JAUSUG010000017">
    <property type="protein sequence ID" value="MDQ0256500.1"/>
    <property type="molecule type" value="Genomic_DNA"/>
</dbReference>